<dbReference type="AlphaFoldDB" id="A0A372NM93"/>
<reference evidence="1 2" key="1">
    <citation type="submission" date="2018-08" db="EMBL/GenBank/DDBJ databases">
        <title>Mucilaginibacter sp. MYSH2.</title>
        <authorList>
            <person name="Seo T."/>
        </authorList>
    </citation>
    <scope>NUCLEOTIDE SEQUENCE [LARGE SCALE GENOMIC DNA]</scope>
    <source>
        <strain evidence="1 2">MYSH2</strain>
    </source>
</reference>
<gene>
    <name evidence="1" type="ORF">D0C36_22755</name>
</gene>
<dbReference type="EMBL" id="QWDC01000005">
    <property type="protein sequence ID" value="RFZ90066.1"/>
    <property type="molecule type" value="Genomic_DNA"/>
</dbReference>
<keyword evidence="2" id="KW-1185">Reference proteome</keyword>
<name>A0A372NM93_9SPHI</name>
<dbReference type="RefSeq" id="WP_117394033.1">
    <property type="nucleotide sequence ID" value="NZ_QWDC01000005.1"/>
</dbReference>
<protein>
    <submittedName>
        <fullName evidence="1">Uncharacterized protein</fullName>
    </submittedName>
</protein>
<dbReference type="OrthoDB" id="799010at2"/>
<dbReference type="Proteomes" id="UP000264217">
    <property type="component" value="Unassembled WGS sequence"/>
</dbReference>
<organism evidence="1 2">
    <name type="scientific">Mucilaginibacter conchicola</name>
    <dbReference type="NCBI Taxonomy" id="2303333"/>
    <lineage>
        <taxon>Bacteria</taxon>
        <taxon>Pseudomonadati</taxon>
        <taxon>Bacteroidota</taxon>
        <taxon>Sphingobacteriia</taxon>
        <taxon>Sphingobacteriales</taxon>
        <taxon>Sphingobacteriaceae</taxon>
        <taxon>Mucilaginibacter</taxon>
    </lineage>
</organism>
<evidence type="ECO:0000313" key="1">
    <source>
        <dbReference type="EMBL" id="RFZ90066.1"/>
    </source>
</evidence>
<accession>A0A372NM93</accession>
<evidence type="ECO:0000313" key="2">
    <source>
        <dbReference type="Proteomes" id="UP000264217"/>
    </source>
</evidence>
<comment type="caution">
    <text evidence="1">The sequence shown here is derived from an EMBL/GenBank/DDBJ whole genome shotgun (WGS) entry which is preliminary data.</text>
</comment>
<proteinExistence type="predicted"/>
<sequence length="75" mass="8771">MDVDNPFFQFELMYADQIVICKVIMQTNGYEVLFDGRWMAAVAHTEDWNWVQASGVILPQKIIDEIGLRIESEYK</sequence>